<dbReference type="EMBL" id="JAAPAO010000197">
    <property type="protein sequence ID" value="KAF4668103.1"/>
    <property type="molecule type" value="Genomic_DNA"/>
</dbReference>
<evidence type="ECO:0000256" key="8">
    <source>
        <dbReference type="ARBA" id="ARBA00022714"/>
    </source>
</evidence>
<dbReference type="InterPro" id="IPR018881">
    <property type="entry name" value="C2orf69_mit"/>
</dbReference>
<keyword evidence="7 15" id="KW-0812">Transmembrane</keyword>
<keyword evidence="5" id="KW-0328">Glycosyltransferase</keyword>
<dbReference type="InterPro" id="IPR036010">
    <property type="entry name" value="2Fe-2S_ferredoxin-like_sf"/>
</dbReference>
<organism evidence="16 17">
    <name type="scientific">Perkinsus chesapeaki</name>
    <name type="common">Clam parasite</name>
    <name type="synonym">Perkinsus andrewsi</name>
    <dbReference type="NCBI Taxonomy" id="330153"/>
    <lineage>
        <taxon>Eukaryota</taxon>
        <taxon>Sar</taxon>
        <taxon>Alveolata</taxon>
        <taxon>Perkinsozoa</taxon>
        <taxon>Perkinsea</taxon>
        <taxon>Perkinsida</taxon>
        <taxon>Perkinsidae</taxon>
        <taxon>Perkinsus</taxon>
    </lineage>
</organism>
<feature type="transmembrane region" description="Helical" evidence="15">
    <location>
        <begin position="1051"/>
        <end position="1073"/>
    </location>
</feature>
<dbReference type="SUPFAM" id="SSF54292">
    <property type="entry name" value="2Fe-2S ferredoxin-like"/>
    <property type="match status" value="1"/>
</dbReference>
<keyword evidence="12 15" id="KW-0472">Membrane</keyword>
<evidence type="ECO:0000313" key="16">
    <source>
        <dbReference type="EMBL" id="KAF4668103.1"/>
    </source>
</evidence>
<feature type="region of interest" description="Disordered" evidence="14">
    <location>
        <begin position="364"/>
        <end position="405"/>
    </location>
</feature>
<evidence type="ECO:0000256" key="14">
    <source>
        <dbReference type="SAM" id="MobiDB-lite"/>
    </source>
</evidence>
<reference evidence="16 17" key="1">
    <citation type="submission" date="2020-04" db="EMBL/GenBank/DDBJ databases">
        <title>Perkinsus chesapeaki whole genome sequence.</title>
        <authorList>
            <person name="Bogema D.R."/>
        </authorList>
    </citation>
    <scope>NUCLEOTIDE SEQUENCE [LARGE SCALE GENOMIC DNA]</scope>
    <source>
        <strain evidence="16">ATCC PRA-425</strain>
    </source>
</reference>
<feature type="compositionally biased region" description="Pro residues" evidence="14">
    <location>
        <begin position="578"/>
        <end position="592"/>
    </location>
</feature>
<keyword evidence="8" id="KW-0479">Metal-binding</keyword>
<evidence type="ECO:0000256" key="11">
    <source>
        <dbReference type="ARBA" id="ARBA00023014"/>
    </source>
</evidence>
<keyword evidence="4" id="KW-0337">GPI-anchor biosynthesis</keyword>
<keyword evidence="10 15" id="KW-1133">Transmembrane helix</keyword>
<dbReference type="GO" id="GO:0004376">
    <property type="term" value="F:GPI mannosyltransferase activity"/>
    <property type="evidence" value="ECO:0007669"/>
    <property type="project" value="InterPro"/>
</dbReference>
<evidence type="ECO:0000256" key="6">
    <source>
        <dbReference type="ARBA" id="ARBA00022679"/>
    </source>
</evidence>
<protein>
    <recommendedName>
        <fullName evidence="13">GPI mannosyltransferase I</fullName>
    </recommendedName>
</protein>
<dbReference type="OrthoDB" id="1741594at2759"/>
<feature type="compositionally biased region" description="Acidic residues" evidence="14">
    <location>
        <begin position="327"/>
        <end position="339"/>
    </location>
</feature>
<evidence type="ECO:0000256" key="5">
    <source>
        <dbReference type="ARBA" id="ARBA00022676"/>
    </source>
</evidence>
<sequence>MPTNAQGWVKPELRVSVMRVKHLKDTGCHAVEVELDGQKPKRTAWVGALVTYIARIARRSVFAVYLKISPCGLCKVSLVILDGGNDKEFNREAGFFLKGDQQANNADFWNKAFVHITVILERTFRSDKNAAACHLSMKVIRKYGEVRGWVTLLHDGKYAGEMLLRAKLQGVDNWKDKQKGPASEAAVNLPFNGAPDSNTANWESYNAMMVAAAPMGAPGVFGAMQMQKDAKDGTVPSRAEGTPVPMSQEEYHTQIAMLRDIEARHAKDVQSQREQWVKQEEEARNRAIQQRQEQGDDGESSSDEEEEPEEDAADKRKGYPAHMKLDDDNDDSDSDDEYDDARPSNQVDAMTDNCEGLMTMLHWDSDRPGDRGGIVVPPRGQVAASRAGPVIPQQQPRPVDGGWGAAMKNSNVWNTGDFASLDIAAAQVQSSQGNPFQHQQQQRPITPPPPQRVAASGGYRNVTPPPAPRQQQQHPPVGRPLHYQQQQQQPRPSTQQQTRIASPPAPPAVAQQQQARQPYYVYQGPPPNSVPASALPRSAQTSQPAPQRYASPPPQAAQPQGYPQYSRQAPQAAAPQRPGTPPPQYQRPPQMMPSPQYTSGTPSRAQPMPYAPPSNSVPLGRLGDYSSAAAAPRMPSPPPPAASNMVYNNRGAMPAAAAPAGQYAPAPQVQAHRPGVTVVNMLNEALSDFRFVAVLSAAIHVCLILYGHWQDTHLRVKYTDVDYWVYTDAARAVYNGGSPFERHTYRYTPLLAWLLVPNISLHITFGKVLFSLCDMAIGLMLYRMLKDSGKTPGMASKLSAVWLLSPITLNVSTRGNADSLICLMVVATLYHIQRGEWIRSALWFGLSVHMKIFPVIYAIPLVMYLNPDFLDFKRVGFWNALKLNSKQIWYTVISAGLFFVLLGVLYYIYGWEFLFETYLYHFVRRDHRHNFSIFFYLMYLSAETPSMALSIVTFIPQWVVVLAVGCYFSRISLNMGSFLQTVLFVAYNKVCTAQYFVWYLALLPLALGQLKPTVNKTWLLILGVMWLATEGLWLFFAYQLEFEGKNTFMELFGASALFFMSQLAIVCTFIANFDWRAAAKSPQKEVVTKKPRKEVATKEPRKAAVSAGAKAKKVGAVRGPADRAASKTLVPGQLLSFETAVPGDVITYIIDAEGLKPSAGYEIRTSMPGQAPMSTLFILSADNNADNAIKAGDFKIMFRTDDNGTIVGAGMPDSTLRRYILQLQTRPKSASYIPGKIQEPVAFNIIMEPLLFGLLPESQLRLVPALGAAVIAAIAMWWFMFIQQRPRWLFAPSRQSYMAFRASPAEPIRSNVDKMLTSNLRPTLPLFLRAARTLAQAARAASTSKLLVCACATCHMILPEDVFSKLPEPDEEELDMLDLAVDVSDTSRLGCQVTVVPEMDNMVIRLPSEAVNQMTRFSLTLPLKASLLRIDSLMTLSFDIRAVEGLVGRTNYVYHRKGSGHNIQVWFLGDISTFAGGFRSRPTGDVRSDYRYSIDGVAWVISSLVPQDVDLILIRPHLLTDSVYAIYSNFTLVDAHGCPRWKDMRENPDIAPDGTAHLERLLQNVMEGELDASSTEVSLYGFSKGCIVLSSLMKSGFADLPLRKLTFIDPGLNQPDELFPVSPEEVKAIDKKVEIEVHSTPRQTADAERPWIKLEIDEFVRKCVACGLQAHHIEHFKNVPILGPTNALDMHFDAIPAALGSSKARGYFGRWAAGLSFDTVRPPVREPHFFR</sequence>
<feature type="compositionally biased region" description="Low complexity" evidence="14">
    <location>
        <begin position="484"/>
        <end position="518"/>
    </location>
</feature>
<feature type="region of interest" description="Disordered" evidence="14">
    <location>
        <begin position="265"/>
        <end position="348"/>
    </location>
</feature>
<evidence type="ECO:0000256" key="10">
    <source>
        <dbReference type="ARBA" id="ARBA00022989"/>
    </source>
</evidence>
<keyword evidence="17" id="KW-1185">Reference proteome</keyword>
<proteinExistence type="inferred from homology"/>
<keyword evidence="9" id="KW-0256">Endoplasmic reticulum</keyword>
<evidence type="ECO:0000256" key="2">
    <source>
        <dbReference type="ARBA" id="ARBA00004687"/>
    </source>
</evidence>
<comment type="subcellular location">
    <subcellularLocation>
        <location evidence="1">Endoplasmic reticulum membrane</location>
        <topology evidence="1">Multi-pass membrane protein</topology>
    </subcellularLocation>
</comment>
<dbReference type="GO" id="GO:0005789">
    <property type="term" value="C:endoplasmic reticulum membrane"/>
    <property type="evidence" value="ECO:0007669"/>
    <property type="project" value="UniProtKB-SubCell"/>
</dbReference>
<feature type="region of interest" description="Disordered" evidence="14">
    <location>
        <begin position="424"/>
        <end position="643"/>
    </location>
</feature>
<name>A0A7J6M956_PERCH</name>
<dbReference type="Proteomes" id="UP000591131">
    <property type="component" value="Unassembled WGS sequence"/>
</dbReference>
<feature type="transmembrane region" description="Helical" evidence="15">
    <location>
        <begin position="888"/>
        <end position="909"/>
    </location>
</feature>
<dbReference type="GO" id="GO:0051751">
    <property type="term" value="F:alpha-1,4-mannosyltransferase activity"/>
    <property type="evidence" value="ECO:0007669"/>
    <property type="project" value="InterPro"/>
</dbReference>
<keyword evidence="6" id="KW-0808">Transferase</keyword>
<evidence type="ECO:0000256" key="15">
    <source>
        <dbReference type="SAM" id="Phobius"/>
    </source>
</evidence>
<dbReference type="InterPro" id="IPR012675">
    <property type="entry name" value="Beta-grasp_dom_sf"/>
</dbReference>
<evidence type="ECO:0000256" key="13">
    <source>
        <dbReference type="ARBA" id="ARBA00032997"/>
    </source>
</evidence>
<feature type="transmembrane region" description="Helical" evidence="15">
    <location>
        <begin position="1017"/>
        <end position="1039"/>
    </location>
</feature>
<evidence type="ECO:0000256" key="12">
    <source>
        <dbReference type="ARBA" id="ARBA00023136"/>
    </source>
</evidence>
<feature type="region of interest" description="Disordered" evidence="14">
    <location>
        <begin position="227"/>
        <end position="249"/>
    </location>
</feature>
<feature type="compositionally biased region" description="Low complexity" evidence="14">
    <location>
        <begin position="557"/>
        <end position="577"/>
    </location>
</feature>
<evidence type="ECO:0000256" key="7">
    <source>
        <dbReference type="ARBA" id="ARBA00022692"/>
    </source>
</evidence>
<comment type="similarity">
    <text evidence="3">Belongs to the PIGM family.</text>
</comment>
<feature type="transmembrane region" description="Helical" evidence="15">
    <location>
        <begin position="933"/>
        <end position="955"/>
    </location>
</feature>
<dbReference type="PANTHER" id="PTHR12886:SF0">
    <property type="entry name" value="GPI MANNOSYLTRANSFERASE 1"/>
    <property type="match status" value="1"/>
</dbReference>
<dbReference type="GO" id="GO:1990529">
    <property type="term" value="C:glycosylphosphatidylinositol-mannosyltransferase I complex"/>
    <property type="evidence" value="ECO:0007669"/>
    <property type="project" value="TreeGrafter"/>
</dbReference>
<dbReference type="Gene3D" id="3.10.20.30">
    <property type="match status" value="1"/>
</dbReference>
<comment type="caution">
    <text evidence="16">The sequence shown here is derived from an EMBL/GenBank/DDBJ whole genome shotgun (WGS) entry which is preliminary data.</text>
</comment>
<evidence type="ECO:0000313" key="17">
    <source>
        <dbReference type="Proteomes" id="UP000591131"/>
    </source>
</evidence>
<dbReference type="PANTHER" id="PTHR12886">
    <property type="entry name" value="PIG-M MANNOSYLTRANSFERASE"/>
    <property type="match status" value="1"/>
</dbReference>
<feature type="transmembrane region" description="Helical" evidence="15">
    <location>
        <begin position="691"/>
        <end position="709"/>
    </location>
</feature>
<dbReference type="Pfam" id="PF10561">
    <property type="entry name" value="C2orf69"/>
    <property type="match status" value="1"/>
</dbReference>
<dbReference type="CDD" id="cd00207">
    <property type="entry name" value="fer2"/>
    <property type="match status" value="1"/>
</dbReference>
<feature type="compositionally biased region" description="Basic and acidic residues" evidence="14">
    <location>
        <begin position="265"/>
        <end position="285"/>
    </location>
</feature>
<evidence type="ECO:0000256" key="9">
    <source>
        <dbReference type="ARBA" id="ARBA00022824"/>
    </source>
</evidence>
<dbReference type="GO" id="GO:0006506">
    <property type="term" value="P:GPI anchor biosynthetic process"/>
    <property type="evidence" value="ECO:0007669"/>
    <property type="project" value="UniProtKB-UniPathway"/>
</dbReference>
<feature type="compositionally biased region" description="Low complexity" evidence="14">
    <location>
        <begin position="429"/>
        <end position="444"/>
    </location>
</feature>
<gene>
    <name evidence="16" type="ORF">FOL47_003167</name>
</gene>
<keyword evidence="8" id="KW-0408">Iron</keyword>
<dbReference type="Pfam" id="PF05007">
    <property type="entry name" value="Mannosyl_trans"/>
    <property type="match status" value="1"/>
</dbReference>
<feature type="transmembrane region" description="Helical" evidence="15">
    <location>
        <begin position="1262"/>
        <end position="1280"/>
    </location>
</feature>
<dbReference type="InterPro" id="IPR007704">
    <property type="entry name" value="PIG-M"/>
</dbReference>
<accession>A0A7J6M956</accession>
<evidence type="ECO:0000256" key="4">
    <source>
        <dbReference type="ARBA" id="ARBA00022502"/>
    </source>
</evidence>
<feature type="transmembrane region" description="Helical" evidence="15">
    <location>
        <begin position="842"/>
        <end position="867"/>
    </location>
</feature>
<dbReference type="UniPathway" id="UPA00196"/>
<comment type="pathway">
    <text evidence="2">Glycolipid biosynthesis; glycosylphosphatidylinositol-anchor biosynthesis.</text>
</comment>
<keyword evidence="8" id="KW-0001">2Fe-2S</keyword>
<evidence type="ECO:0000256" key="1">
    <source>
        <dbReference type="ARBA" id="ARBA00004477"/>
    </source>
</evidence>
<feature type="transmembrane region" description="Helical" evidence="15">
    <location>
        <begin position="993"/>
        <end position="1010"/>
    </location>
</feature>
<evidence type="ECO:0000256" key="3">
    <source>
        <dbReference type="ARBA" id="ARBA00011071"/>
    </source>
</evidence>
<feature type="compositionally biased region" description="Acidic residues" evidence="14">
    <location>
        <begin position="295"/>
        <end position="312"/>
    </location>
</feature>
<keyword evidence="11" id="KW-0411">Iron-sulfur</keyword>
<dbReference type="GO" id="GO:0051537">
    <property type="term" value="F:2 iron, 2 sulfur cluster binding"/>
    <property type="evidence" value="ECO:0007669"/>
    <property type="project" value="UniProtKB-KW"/>
</dbReference>
<dbReference type="InterPro" id="IPR001041">
    <property type="entry name" value="2Fe-2S_ferredoxin-type"/>
</dbReference>